<feature type="transmembrane region" description="Helical" evidence="1">
    <location>
        <begin position="275"/>
        <end position="295"/>
    </location>
</feature>
<keyword evidence="1" id="KW-0472">Membrane</keyword>
<evidence type="ECO:0000313" key="3">
    <source>
        <dbReference type="Proteomes" id="UP000193244"/>
    </source>
</evidence>
<organism evidence="2 3">
    <name type="scientific">Agreia pratensis</name>
    <dbReference type="NCBI Taxonomy" id="150121"/>
    <lineage>
        <taxon>Bacteria</taxon>
        <taxon>Bacillati</taxon>
        <taxon>Actinomycetota</taxon>
        <taxon>Actinomycetes</taxon>
        <taxon>Micrococcales</taxon>
        <taxon>Microbacteriaceae</taxon>
        <taxon>Agreia</taxon>
    </lineage>
</organism>
<protein>
    <submittedName>
        <fullName evidence="2">Uncharacterized protein</fullName>
    </submittedName>
</protein>
<accession>A0A1X7IDD3</accession>
<feature type="transmembrane region" description="Helical" evidence="1">
    <location>
        <begin position="69"/>
        <end position="91"/>
    </location>
</feature>
<name>A0A1X7IDD3_9MICO</name>
<reference evidence="3" key="1">
    <citation type="submission" date="2017-04" db="EMBL/GenBank/DDBJ databases">
        <authorList>
            <person name="Varghese N."/>
            <person name="Submissions S."/>
        </authorList>
    </citation>
    <scope>NUCLEOTIDE SEQUENCE [LARGE SCALE GENOMIC DNA]</scope>
    <source>
        <strain evidence="3">VKM Ac-2510</strain>
    </source>
</reference>
<feature type="transmembrane region" description="Helical" evidence="1">
    <location>
        <begin position="126"/>
        <end position="142"/>
    </location>
</feature>
<dbReference type="AlphaFoldDB" id="A0A1X7IDD3"/>
<keyword evidence="1" id="KW-0812">Transmembrane</keyword>
<evidence type="ECO:0000256" key="1">
    <source>
        <dbReference type="SAM" id="Phobius"/>
    </source>
</evidence>
<keyword evidence="1" id="KW-1133">Transmembrane helix</keyword>
<dbReference type="STRING" id="150121.SAMN06296010_0370"/>
<gene>
    <name evidence="2" type="ORF">SAMN06296010_0370</name>
</gene>
<feature type="transmembrane region" description="Helical" evidence="1">
    <location>
        <begin position="103"/>
        <end position="120"/>
    </location>
</feature>
<keyword evidence="3" id="KW-1185">Reference proteome</keyword>
<proteinExistence type="predicted"/>
<dbReference type="Proteomes" id="UP000193244">
    <property type="component" value="Unassembled WGS sequence"/>
</dbReference>
<feature type="transmembrane region" description="Helical" evidence="1">
    <location>
        <begin position="249"/>
        <end position="268"/>
    </location>
</feature>
<dbReference type="RefSeq" id="WP_085482385.1">
    <property type="nucleotide sequence ID" value="NZ_FXAY01000001.1"/>
</dbReference>
<feature type="transmembrane region" description="Helical" evidence="1">
    <location>
        <begin position="149"/>
        <end position="173"/>
    </location>
</feature>
<sequence>MVVAGTVGTLFRLPNDARNLLWAEDGKTFLADAFTHGLLTNLFTPYAGYMHLVPRTAAELTSLFVPVDYLGLGMNIFGAATWSLVALAAFVFTRERLQLPMRWLLWVLVLVLPIGSQEVATNTANSHWFLMFGLFVALISRSGSWSRAVFASVLVSASVLSDPLSLMFFPLVLVRAFSLRGLREQVPGIAFVGSAVVQLIVVLNTTREAAVPGYDPDLLSQFYLVRVVWGDLLGPTTGGASLYQSLGVVAVLFITGAFMACLTAAIAIRWRKTALAAASLIFSVGSFGVISALTWSKVGVLVPGYEVSLGGRYLVVPSLLLALSLVSIMSAWVPTREEASARWMRPVIFAVSSALLLTPGLVEYQDPSYKAGYSSAVVSIENASETCELDPKGFAVVPIAPAKWTMSIPCADILEAR</sequence>
<dbReference type="OrthoDB" id="4578799at2"/>
<feature type="transmembrane region" description="Helical" evidence="1">
    <location>
        <begin position="315"/>
        <end position="335"/>
    </location>
</feature>
<evidence type="ECO:0000313" key="2">
    <source>
        <dbReference type="EMBL" id="SMG12318.1"/>
    </source>
</evidence>
<dbReference type="EMBL" id="FXAY01000001">
    <property type="protein sequence ID" value="SMG12318.1"/>
    <property type="molecule type" value="Genomic_DNA"/>
</dbReference>